<keyword evidence="3" id="KW-1185">Reference proteome</keyword>
<name>A0A918NZI3_9ACTN</name>
<feature type="region of interest" description="Disordered" evidence="1">
    <location>
        <begin position="1"/>
        <end position="30"/>
    </location>
</feature>
<reference evidence="2" key="2">
    <citation type="submission" date="2020-09" db="EMBL/GenBank/DDBJ databases">
        <authorList>
            <person name="Sun Q."/>
            <person name="Ohkuma M."/>
        </authorList>
    </citation>
    <scope>NUCLEOTIDE SEQUENCE</scope>
    <source>
        <strain evidence="2">JCM 4790</strain>
    </source>
</reference>
<protein>
    <submittedName>
        <fullName evidence="2">Uncharacterized protein</fullName>
    </submittedName>
</protein>
<proteinExistence type="predicted"/>
<reference evidence="2" key="1">
    <citation type="journal article" date="2014" name="Int. J. Syst. Evol. Microbiol.">
        <title>Complete genome sequence of Corynebacterium casei LMG S-19264T (=DSM 44701T), isolated from a smear-ripened cheese.</title>
        <authorList>
            <consortium name="US DOE Joint Genome Institute (JGI-PGF)"/>
            <person name="Walter F."/>
            <person name="Albersmeier A."/>
            <person name="Kalinowski J."/>
            <person name="Ruckert C."/>
        </authorList>
    </citation>
    <scope>NUCLEOTIDE SEQUENCE</scope>
    <source>
        <strain evidence="2">JCM 4790</strain>
    </source>
</reference>
<dbReference type="Proteomes" id="UP000619244">
    <property type="component" value="Unassembled WGS sequence"/>
</dbReference>
<accession>A0A918NZI3</accession>
<evidence type="ECO:0000256" key="1">
    <source>
        <dbReference type="SAM" id="MobiDB-lite"/>
    </source>
</evidence>
<comment type="caution">
    <text evidence="2">The sequence shown here is derived from an EMBL/GenBank/DDBJ whole genome shotgun (WGS) entry which is preliminary data.</text>
</comment>
<organism evidence="2 3">
    <name type="scientific">Streptomyces minutiscleroticus</name>
    <dbReference type="NCBI Taxonomy" id="68238"/>
    <lineage>
        <taxon>Bacteria</taxon>
        <taxon>Bacillati</taxon>
        <taxon>Actinomycetota</taxon>
        <taxon>Actinomycetes</taxon>
        <taxon>Kitasatosporales</taxon>
        <taxon>Streptomycetaceae</taxon>
        <taxon>Streptomyces</taxon>
    </lineage>
</organism>
<evidence type="ECO:0000313" key="3">
    <source>
        <dbReference type="Proteomes" id="UP000619244"/>
    </source>
</evidence>
<dbReference type="EMBL" id="BMVU01000065">
    <property type="protein sequence ID" value="GGY08053.1"/>
    <property type="molecule type" value="Genomic_DNA"/>
</dbReference>
<gene>
    <name evidence="2" type="ORF">GCM10010358_71430</name>
</gene>
<evidence type="ECO:0000313" key="2">
    <source>
        <dbReference type="EMBL" id="GGY08053.1"/>
    </source>
</evidence>
<sequence length="77" mass="8168">MPSCFIGPGRRSTSSPAVRPQTGRFSVGRSKGVERSVIAEDRAAPYGASCAEPPGTTRYSPYALMGAREAYTRSEGL</sequence>
<dbReference type="AlphaFoldDB" id="A0A918NZI3"/>